<feature type="coiled-coil region" evidence="1">
    <location>
        <begin position="26"/>
        <end position="53"/>
    </location>
</feature>
<comment type="caution">
    <text evidence="2">The sequence shown here is derived from an EMBL/GenBank/DDBJ whole genome shotgun (WGS) entry which is preliminary data.</text>
</comment>
<proteinExistence type="predicted"/>
<evidence type="ECO:0000313" key="2">
    <source>
        <dbReference type="EMBL" id="KAH9295575.1"/>
    </source>
</evidence>
<reference evidence="2 3" key="1">
    <citation type="journal article" date="2021" name="Nat. Plants">
        <title>The Taxus genome provides insights into paclitaxel biosynthesis.</title>
        <authorList>
            <person name="Xiong X."/>
            <person name="Gou J."/>
            <person name="Liao Q."/>
            <person name="Li Y."/>
            <person name="Zhou Q."/>
            <person name="Bi G."/>
            <person name="Li C."/>
            <person name="Du R."/>
            <person name="Wang X."/>
            <person name="Sun T."/>
            <person name="Guo L."/>
            <person name="Liang H."/>
            <person name="Lu P."/>
            <person name="Wu Y."/>
            <person name="Zhang Z."/>
            <person name="Ro D.K."/>
            <person name="Shang Y."/>
            <person name="Huang S."/>
            <person name="Yan J."/>
        </authorList>
    </citation>
    <scope>NUCLEOTIDE SEQUENCE [LARGE SCALE GENOMIC DNA]</scope>
    <source>
        <strain evidence="2">Ta-2019</strain>
    </source>
</reference>
<evidence type="ECO:0000256" key="1">
    <source>
        <dbReference type="SAM" id="Coils"/>
    </source>
</evidence>
<feature type="non-terminal residue" evidence="2">
    <location>
        <position position="1"/>
    </location>
</feature>
<keyword evidence="1" id="KW-0175">Coiled coil</keyword>
<dbReference type="Proteomes" id="UP000824469">
    <property type="component" value="Unassembled WGS sequence"/>
</dbReference>
<sequence>GKRPLDLDIARDPAELSSASLREAQMDKPSKRLEALEAEIKMLKDEVKNLAKKK</sequence>
<name>A0AA38C835_TAXCH</name>
<organism evidence="2 3">
    <name type="scientific">Taxus chinensis</name>
    <name type="common">Chinese yew</name>
    <name type="synonym">Taxus wallichiana var. chinensis</name>
    <dbReference type="NCBI Taxonomy" id="29808"/>
    <lineage>
        <taxon>Eukaryota</taxon>
        <taxon>Viridiplantae</taxon>
        <taxon>Streptophyta</taxon>
        <taxon>Embryophyta</taxon>
        <taxon>Tracheophyta</taxon>
        <taxon>Spermatophyta</taxon>
        <taxon>Pinopsida</taxon>
        <taxon>Pinidae</taxon>
        <taxon>Conifers II</taxon>
        <taxon>Cupressales</taxon>
        <taxon>Taxaceae</taxon>
        <taxon>Taxus</taxon>
    </lineage>
</organism>
<dbReference type="EMBL" id="JAHRHJ020000011">
    <property type="protein sequence ID" value="KAH9295575.1"/>
    <property type="molecule type" value="Genomic_DNA"/>
</dbReference>
<evidence type="ECO:0000313" key="3">
    <source>
        <dbReference type="Proteomes" id="UP000824469"/>
    </source>
</evidence>
<keyword evidence="3" id="KW-1185">Reference proteome</keyword>
<accession>A0AA38C835</accession>
<protein>
    <submittedName>
        <fullName evidence="2">Uncharacterized protein</fullName>
    </submittedName>
</protein>
<gene>
    <name evidence="2" type="ORF">KI387_039163</name>
</gene>
<dbReference type="AlphaFoldDB" id="A0AA38C835"/>
<feature type="non-terminal residue" evidence="2">
    <location>
        <position position="54"/>
    </location>
</feature>